<dbReference type="Gene3D" id="1.20.140.150">
    <property type="match status" value="1"/>
</dbReference>
<dbReference type="InterPro" id="IPR004031">
    <property type="entry name" value="PMP22/EMP/MP20/Claudin"/>
</dbReference>
<dbReference type="GO" id="GO:0019991">
    <property type="term" value="P:septate junction assembly"/>
    <property type="evidence" value="ECO:0007669"/>
    <property type="project" value="TreeGrafter"/>
</dbReference>
<evidence type="ECO:0000313" key="7">
    <source>
        <dbReference type="Proteomes" id="UP000625711"/>
    </source>
</evidence>
<keyword evidence="2 5" id="KW-0812">Transmembrane</keyword>
<feature type="transmembrane region" description="Helical" evidence="5">
    <location>
        <begin position="95"/>
        <end position="117"/>
    </location>
</feature>
<evidence type="ECO:0000256" key="2">
    <source>
        <dbReference type="ARBA" id="ARBA00022692"/>
    </source>
</evidence>
<keyword evidence="7" id="KW-1185">Reference proteome</keyword>
<keyword evidence="4 5" id="KW-0472">Membrane</keyword>
<reference evidence="6" key="1">
    <citation type="submission" date="2020-08" db="EMBL/GenBank/DDBJ databases">
        <title>Genome sequencing and assembly of the red palm weevil Rhynchophorus ferrugineus.</title>
        <authorList>
            <person name="Dias G.B."/>
            <person name="Bergman C.M."/>
            <person name="Manee M."/>
        </authorList>
    </citation>
    <scope>NUCLEOTIDE SEQUENCE</scope>
    <source>
        <strain evidence="6">AA-2017</strain>
        <tissue evidence="6">Whole larva</tissue>
    </source>
</reference>
<dbReference type="Proteomes" id="UP000625711">
    <property type="component" value="Unassembled WGS sequence"/>
</dbReference>
<evidence type="ECO:0000256" key="5">
    <source>
        <dbReference type="SAM" id="Phobius"/>
    </source>
</evidence>
<protein>
    <submittedName>
        <fullName evidence="6">Uncharacterized protein</fullName>
    </submittedName>
</protein>
<dbReference type="GO" id="GO:0016020">
    <property type="term" value="C:membrane"/>
    <property type="evidence" value="ECO:0007669"/>
    <property type="project" value="UniProtKB-SubCell"/>
</dbReference>
<feature type="transmembrane region" description="Helical" evidence="5">
    <location>
        <begin position="169"/>
        <end position="190"/>
    </location>
</feature>
<dbReference type="OrthoDB" id="10062378at2759"/>
<comment type="caution">
    <text evidence="6">The sequence shown here is derived from an EMBL/GenBank/DDBJ whole genome shotgun (WGS) entry which is preliminary data.</text>
</comment>
<dbReference type="EMBL" id="JAACXV010014345">
    <property type="protein sequence ID" value="KAF7268121.1"/>
    <property type="molecule type" value="Genomic_DNA"/>
</dbReference>
<dbReference type="PANTHER" id="PTHR21284:SF11">
    <property type="entry name" value="KUNE-KUNE"/>
    <property type="match status" value="1"/>
</dbReference>
<dbReference type="PANTHER" id="PTHR21284">
    <property type="entry name" value="EG:80H7.2 PROTEIN"/>
    <property type="match status" value="1"/>
</dbReference>
<comment type="subcellular location">
    <subcellularLocation>
        <location evidence="1">Membrane</location>
        <topology evidence="1">Multi-pass membrane protein</topology>
    </subcellularLocation>
</comment>
<proteinExistence type="predicted"/>
<feature type="transmembrane region" description="Helical" evidence="5">
    <location>
        <begin position="12"/>
        <end position="33"/>
    </location>
</feature>
<dbReference type="Pfam" id="PF13903">
    <property type="entry name" value="Claudin_2"/>
    <property type="match status" value="1"/>
</dbReference>
<feature type="transmembrane region" description="Helical" evidence="5">
    <location>
        <begin position="124"/>
        <end position="149"/>
    </location>
</feature>
<dbReference type="AlphaFoldDB" id="A0A834M174"/>
<dbReference type="GO" id="GO:0035151">
    <property type="term" value="P:regulation of tube size, open tracheal system"/>
    <property type="evidence" value="ECO:0007669"/>
    <property type="project" value="TreeGrafter"/>
</dbReference>
<sequence length="223" mass="25728">MGMKTKTGSCAILVTITAFLCILIAFVTPYWLVNDGKILQASFQKIGLWEVCLNNFEDFRHHYDYKFTGCWWVFEEEYYIIDDFLLPGFFIATQFFFTLCMTLVLVAAFLTWLYCFCSRDHDKYLLLLLSNGSNLILGGICGLISVLIFGFNGDNRDWMPYWQHNDLGWSFGLACIGSLLLLPAGTLFLVEARRTRYRRLRGSAPQSHYNIEIQKPGPHHTDI</sequence>
<evidence type="ECO:0000313" key="6">
    <source>
        <dbReference type="EMBL" id="KAF7268121.1"/>
    </source>
</evidence>
<accession>A0A834M174</accession>
<evidence type="ECO:0000256" key="3">
    <source>
        <dbReference type="ARBA" id="ARBA00022989"/>
    </source>
</evidence>
<dbReference type="GO" id="GO:0005918">
    <property type="term" value="C:septate junction"/>
    <property type="evidence" value="ECO:0007669"/>
    <property type="project" value="TreeGrafter"/>
</dbReference>
<organism evidence="6 7">
    <name type="scientific">Rhynchophorus ferrugineus</name>
    <name type="common">Red palm weevil</name>
    <name type="synonym">Curculio ferrugineus</name>
    <dbReference type="NCBI Taxonomy" id="354439"/>
    <lineage>
        <taxon>Eukaryota</taxon>
        <taxon>Metazoa</taxon>
        <taxon>Ecdysozoa</taxon>
        <taxon>Arthropoda</taxon>
        <taxon>Hexapoda</taxon>
        <taxon>Insecta</taxon>
        <taxon>Pterygota</taxon>
        <taxon>Neoptera</taxon>
        <taxon>Endopterygota</taxon>
        <taxon>Coleoptera</taxon>
        <taxon>Polyphaga</taxon>
        <taxon>Cucujiformia</taxon>
        <taxon>Curculionidae</taxon>
        <taxon>Dryophthorinae</taxon>
        <taxon>Rhynchophorus</taxon>
    </lineage>
</organism>
<evidence type="ECO:0000256" key="4">
    <source>
        <dbReference type="ARBA" id="ARBA00023136"/>
    </source>
</evidence>
<evidence type="ECO:0000256" key="1">
    <source>
        <dbReference type="ARBA" id="ARBA00004141"/>
    </source>
</evidence>
<gene>
    <name evidence="6" type="ORF">GWI33_018727</name>
</gene>
<name>A0A834M174_RHYFE</name>
<keyword evidence="3 5" id="KW-1133">Transmembrane helix</keyword>